<dbReference type="Proteomes" id="UP000789759">
    <property type="component" value="Unassembled WGS sequence"/>
</dbReference>
<dbReference type="AlphaFoldDB" id="A0A9N9KC24"/>
<organism evidence="1 2">
    <name type="scientific">Cetraspora pellucida</name>
    <dbReference type="NCBI Taxonomy" id="1433469"/>
    <lineage>
        <taxon>Eukaryota</taxon>
        <taxon>Fungi</taxon>
        <taxon>Fungi incertae sedis</taxon>
        <taxon>Mucoromycota</taxon>
        <taxon>Glomeromycotina</taxon>
        <taxon>Glomeromycetes</taxon>
        <taxon>Diversisporales</taxon>
        <taxon>Gigasporaceae</taxon>
        <taxon>Cetraspora</taxon>
    </lineage>
</organism>
<gene>
    <name evidence="1" type="ORF">CPELLU_LOCUS19460</name>
</gene>
<sequence length="65" mass="7666">MFIEQTSTRSTAELFKNIKTIADRVGHIKINNILAFFVKQLNTKYLLLQEDIKDLVFIKTKRRPN</sequence>
<keyword evidence="2" id="KW-1185">Reference proteome</keyword>
<feature type="non-terminal residue" evidence="1">
    <location>
        <position position="65"/>
    </location>
</feature>
<accession>A0A9N9KC24</accession>
<proteinExistence type="predicted"/>
<dbReference type="OrthoDB" id="2418606at2759"/>
<comment type="caution">
    <text evidence="1">The sequence shown here is derived from an EMBL/GenBank/DDBJ whole genome shotgun (WGS) entry which is preliminary data.</text>
</comment>
<name>A0A9N9KC24_9GLOM</name>
<dbReference type="EMBL" id="CAJVQA010046948">
    <property type="protein sequence ID" value="CAG8818627.1"/>
    <property type="molecule type" value="Genomic_DNA"/>
</dbReference>
<evidence type="ECO:0000313" key="2">
    <source>
        <dbReference type="Proteomes" id="UP000789759"/>
    </source>
</evidence>
<reference evidence="1" key="1">
    <citation type="submission" date="2021-06" db="EMBL/GenBank/DDBJ databases">
        <authorList>
            <person name="Kallberg Y."/>
            <person name="Tangrot J."/>
            <person name="Rosling A."/>
        </authorList>
    </citation>
    <scope>NUCLEOTIDE SEQUENCE</scope>
    <source>
        <strain evidence="1">FL966</strain>
    </source>
</reference>
<protein>
    <submittedName>
        <fullName evidence="1">17111_t:CDS:1</fullName>
    </submittedName>
</protein>
<evidence type="ECO:0000313" key="1">
    <source>
        <dbReference type="EMBL" id="CAG8818627.1"/>
    </source>
</evidence>